<comment type="caution">
    <text evidence="13">The sequence shown here is derived from an EMBL/GenBank/DDBJ whole genome shotgun (WGS) entry which is preliminary data.</text>
</comment>
<evidence type="ECO:0000313" key="13">
    <source>
        <dbReference type="EMBL" id="KAG4413094.1"/>
    </source>
</evidence>
<feature type="transmembrane region" description="Helical" evidence="10">
    <location>
        <begin position="1951"/>
        <end position="1970"/>
    </location>
</feature>
<gene>
    <name evidence="13" type="ORF">IFR04_013778</name>
</gene>
<feature type="region of interest" description="Disordered" evidence="9">
    <location>
        <begin position="972"/>
        <end position="1004"/>
    </location>
</feature>
<evidence type="ECO:0000313" key="14">
    <source>
        <dbReference type="Proteomes" id="UP000664132"/>
    </source>
</evidence>
<feature type="domain" description="GRIP" evidence="12">
    <location>
        <begin position="1060"/>
        <end position="1111"/>
    </location>
</feature>
<feature type="transmembrane region" description="Helical" evidence="10">
    <location>
        <begin position="1990"/>
        <end position="2011"/>
    </location>
</feature>
<feature type="domain" description="Major facilitator superfamily (MFS) profile" evidence="11">
    <location>
        <begin position="1726"/>
        <end position="2219"/>
    </location>
</feature>
<feature type="compositionally biased region" description="Low complexity" evidence="9">
    <location>
        <begin position="22"/>
        <end position="45"/>
    </location>
</feature>
<keyword evidence="3" id="KW-0813">Transport</keyword>
<proteinExistence type="inferred from homology"/>
<dbReference type="Pfam" id="PF04082">
    <property type="entry name" value="Fungal_trans"/>
    <property type="match status" value="1"/>
</dbReference>
<dbReference type="InterPro" id="IPR036259">
    <property type="entry name" value="MFS_trans_sf"/>
</dbReference>
<feature type="compositionally biased region" description="Basic and acidic residues" evidence="9">
    <location>
        <begin position="473"/>
        <end position="486"/>
    </location>
</feature>
<evidence type="ECO:0000256" key="8">
    <source>
        <dbReference type="SAM" id="Coils"/>
    </source>
</evidence>
<feature type="transmembrane region" description="Helical" evidence="10">
    <location>
        <begin position="1759"/>
        <end position="1778"/>
    </location>
</feature>
<feature type="compositionally biased region" description="Basic and acidic residues" evidence="9">
    <location>
        <begin position="281"/>
        <end position="292"/>
    </location>
</feature>
<name>A0A8H7T432_9HELO</name>
<dbReference type="Pfam" id="PF01465">
    <property type="entry name" value="GRIP"/>
    <property type="match status" value="1"/>
</dbReference>
<dbReference type="PANTHER" id="PTHR23501">
    <property type="entry name" value="MAJOR FACILITATOR SUPERFAMILY"/>
    <property type="match status" value="1"/>
</dbReference>
<feature type="transmembrane region" description="Helical" evidence="10">
    <location>
        <begin position="2196"/>
        <end position="2215"/>
    </location>
</feature>
<dbReference type="InterPro" id="IPR020846">
    <property type="entry name" value="MFS_dom"/>
</dbReference>
<feature type="transmembrane region" description="Helical" evidence="10">
    <location>
        <begin position="1720"/>
        <end position="1739"/>
    </location>
</feature>
<dbReference type="EMBL" id="JAFJYH010000334">
    <property type="protein sequence ID" value="KAG4413094.1"/>
    <property type="molecule type" value="Genomic_DNA"/>
</dbReference>
<dbReference type="InterPro" id="IPR011701">
    <property type="entry name" value="MFS"/>
</dbReference>
<feature type="transmembrane region" description="Helical" evidence="10">
    <location>
        <begin position="1919"/>
        <end position="1945"/>
    </location>
</feature>
<feature type="compositionally biased region" description="Basic and acidic residues" evidence="9">
    <location>
        <begin position="988"/>
        <end position="1004"/>
    </location>
</feature>
<dbReference type="GO" id="GO:0006351">
    <property type="term" value="P:DNA-templated transcription"/>
    <property type="evidence" value="ECO:0007669"/>
    <property type="project" value="InterPro"/>
</dbReference>
<feature type="transmembrane region" description="Helical" evidence="10">
    <location>
        <begin position="2088"/>
        <end position="2107"/>
    </location>
</feature>
<feature type="transmembrane region" description="Helical" evidence="10">
    <location>
        <begin position="1790"/>
        <end position="1809"/>
    </location>
</feature>
<sequence length="2234" mass="248079">MFQRLKGAIDSRIAEEQARAKAAPPVARSASTARRSSSRTDSPASKPRRPRPKDNEASTARGPDPSEFENAFVIEDESEGPSRVGTPAIGDEKAPQSADTMTPPTSVSGEGGEKEKTGEAPADAPAAPAPVELPPDVRSKLRKLEKMESRYADLLRSYRIAHARAVSIEPFEKTLKEHTPLATISDPDALVEYLNQLNLKGDMVMDEFKRVSADRDEYRKKFEQSEKEASAAKEELATLKSSSGASGDATAEKADTASIDTPTASVKSPASSVMRIFSPKQKPETTDNKDVSEEFFSYDDEVPRLQTEVKEKAAEVEELKSKVSTLEKDLATAQESSSGLVSDLEKATRELNASKEAVTEGQSFREKLEVQTEEIRVLKDKLQTTESQLAALESDLANQKKASDDKIASLENDLVSQKETSAKDLQSEMDARKEAETLREKVDAQIKELEAAKATDVKRISELSEEIQTLNKQAEEAANREAEETIKTAPTPSSEAHAQASATGAVKKKNKKKKKGGNAAAPISKEETPDKVPESLPSTPVATDLQAEVKRLKAEVADRDLQIAKLQSKRKTEEELREELENMQDNFLNIGQEHVEAKELIKTLRKEKKDLEDKIANLEGEIETYKTKSKDSVKAETDLKSLTAEYEELKAKSATLQTDLGAAQQLATSRYRDLTDLRDVLQKAQPELKSLRTENATLKATKDELAAKTSDLRRLEVRERDLKSDINSFKKQATDSQNEIRTLNEKVTQETNARLRAEDQNRVAQRDMRRAEAEKIQLAASGEKSSTELAKVQEEAGKLRIRLRDLEEQVSKLTSESKGLREEVELRGSQYNNAQGLLGSMRDQAGEMAMQLKEAKEQTESLEEELAEVQRLLSERTREGETMRRLLADVDDRADAKVRDMRERMEAAIEERDRAEDESSTNGRRRAREVDELKGRIRDFERDLKRAIDEKGELEHAEKEWKRKRNELEAVAENATKDAGEVRSAMTELREALDGSEKQARDAEKQRADLRRILDEANQKYEKLQKEFKALQAKQMKLNESSSRSSIDSGRSNTPVNGSAQAGKMDYVYLKTILLQFLEQKDKKRQADLVKTVLGQLLHFDKYEDPTKDQEKWIAAISKIEWAKKAEAQLASSLGLASSNQPAPAPAPAAADMHTSNNHIDPLYLHHLEPIQYHPEMDDLSFDWPNDIQQPQVSAPGDQQMTLERQASQIFDILAASHNHANLNDPLGQVDLLAGYAAPPGGWFPEIVEPPDNTRVPKRELEFLHKRFFEVWSPALPIIYEARFNAEISVHQPSNSALCLSYAVALLGATHLPSHSHLEDNLLATSRTFLDLCETAQDDGDIASLNLVQALILMFRHALATRGSFSQARIALGRAIQFGKMFSLHQMDIAMTNLHLWHLRTELPPSNDLAVLEERRRTYWALYIFDSYASTRTGIPCQLVDDYENSHVKLVKLPSPGRLTTNFSPLSPPIYLPPSLQDAPWISSWTAIVVMVDLAFRIFDHCRTSNNRMIAKGFWDRHYDLVKDTALVTQLLQKYLTAPVIESDSLAFSLIMNLSAIEILLHETAIVEVLRDDLSEALATESENTAQAAASKIATAVKINRQSMGDQRDMLLTLQAPFVGWPMFMALKTLAIRLEDPTEQASLPDELEDRYNQYFALWTTSRISYARVSPIICLRFIKRMDRVFNSAHGDGVDTEKVARSPSGKPPNDQQELSAPRSLHGIKWATAYAAMLSTTFLFALDNTITANIQPSIINSLGDVTLLPWIGVGFALGSMAVLPWGKAYGVFNMKYIYIFNIILFQVGSALCGAAPRMDVLVVGRVIAGVGGSGMYSGTLTYVSVLTTAKERPAYLAGSTVVWGIGSVLGPVLSGAFAISSATWRWGFYINLVIGAVFAPAYLLLFPQVVPQPNQTFKQRCGMIDWTMTIVFLAGSCVFTMAISFGGTVYSWHSVTEIALWTVAGVFFIASIALTKYHPWVAKEHRLYPAHFLRKPILVTLQIQVYLSSGIVLALTYYIPIFFQFVRGDGPLDAGVRLLPLIISMVVVTMINAFLMPRYTLVSPWYIVGSCFVLIGCALIYTIDEHTPNANIYGYTILIGAGAGAYIVCGFAIHQSLVPASKISNAVSAMTIAQTIGLVTFLAISGTVYQNIAIQKLSFVLPSFGKDEILDLTTGISSTAYKALSAEEQKVVIPQIMKAMNNVWMFFLVAAALSFVLSFVLAKTRIGDEKKGDEEGEEEAR</sequence>
<feature type="transmembrane region" description="Helical" evidence="10">
    <location>
        <begin position="1815"/>
        <end position="1836"/>
    </location>
</feature>
<feature type="region of interest" description="Disordered" evidence="9">
    <location>
        <begin position="1692"/>
        <end position="1714"/>
    </location>
</feature>
<dbReference type="GO" id="GO:0008270">
    <property type="term" value="F:zinc ion binding"/>
    <property type="evidence" value="ECO:0007669"/>
    <property type="project" value="InterPro"/>
</dbReference>
<feature type="compositionally biased region" description="Basic and acidic residues" evidence="9">
    <location>
        <begin position="908"/>
        <end position="917"/>
    </location>
</feature>
<dbReference type="CDD" id="cd17502">
    <property type="entry name" value="MFS_Azr1_MDR_like"/>
    <property type="match status" value="1"/>
</dbReference>
<dbReference type="PROSITE" id="PS50913">
    <property type="entry name" value="GRIP"/>
    <property type="match status" value="1"/>
</dbReference>
<organism evidence="13 14">
    <name type="scientific">Cadophora malorum</name>
    <dbReference type="NCBI Taxonomy" id="108018"/>
    <lineage>
        <taxon>Eukaryota</taxon>
        <taxon>Fungi</taxon>
        <taxon>Dikarya</taxon>
        <taxon>Ascomycota</taxon>
        <taxon>Pezizomycotina</taxon>
        <taxon>Leotiomycetes</taxon>
        <taxon>Helotiales</taxon>
        <taxon>Ploettnerulaceae</taxon>
        <taxon>Cadophora</taxon>
    </lineage>
</organism>
<evidence type="ECO:0000256" key="5">
    <source>
        <dbReference type="ARBA" id="ARBA00022989"/>
    </source>
</evidence>
<dbReference type="Gene3D" id="1.20.1250.20">
    <property type="entry name" value="MFS general substrate transporter like domains"/>
    <property type="match status" value="1"/>
</dbReference>
<evidence type="ECO:0000256" key="4">
    <source>
        <dbReference type="ARBA" id="ARBA00022692"/>
    </source>
</evidence>
<feature type="region of interest" description="Disordered" evidence="9">
    <location>
        <begin position="412"/>
        <end position="436"/>
    </location>
</feature>
<feature type="transmembrane region" description="Helical" evidence="10">
    <location>
        <begin position="1848"/>
        <end position="1873"/>
    </location>
</feature>
<feature type="compositionally biased region" description="Basic and acidic residues" evidence="9">
    <location>
        <begin position="524"/>
        <end position="533"/>
    </location>
</feature>
<reference evidence="13" key="1">
    <citation type="submission" date="2021-02" db="EMBL/GenBank/DDBJ databases">
        <title>Genome sequence Cadophora malorum strain M34.</title>
        <authorList>
            <person name="Stefanovic E."/>
            <person name="Vu D."/>
            <person name="Scully C."/>
            <person name="Dijksterhuis J."/>
            <person name="Roader J."/>
            <person name="Houbraken J."/>
        </authorList>
    </citation>
    <scope>NUCLEOTIDE SEQUENCE</scope>
    <source>
        <strain evidence="13">M34</strain>
    </source>
</reference>
<keyword evidence="14" id="KW-1185">Reference proteome</keyword>
<feature type="region of interest" description="Disordered" evidence="9">
    <location>
        <begin position="908"/>
        <end position="927"/>
    </location>
</feature>
<evidence type="ECO:0000256" key="2">
    <source>
        <dbReference type="ARBA" id="ARBA00007520"/>
    </source>
</evidence>
<feature type="region of interest" description="Disordered" evidence="9">
    <location>
        <begin position="1035"/>
        <end position="1059"/>
    </location>
</feature>
<evidence type="ECO:0000256" key="1">
    <source>
        <dbReference type="ARBA" id="ARBA00004141"/>
    </source>
</evidence>
<evidence type="ECO:0000256" key="7">
    <source>
        <dbReference type="ARBA" id="ARBA00023242"/>
    </source>
</evidence>
<evidence type="ECO:0000259" key="12">
    <source>
        <dbReference type="PROSITE" id="PS50913"/>
    </source>
</evidence>
<dbReference type="Pfam" id="PF07690">
    <property type="entry name" value="MFS_1"/>
    <property type="match status" value="1"/>
</dbReference>
<evidence type="ECO:0000259" key="11">
    <source>
        <dbReference type="PROSITE" id="PS50850"/>
    </source>
</evidence>
<keyword evidence="6 10" id="KW-0472">Membrane</keyword>
<feature type="compositionally biased region" description="Polar residues" evidence="9">
    <location>
        <begin position="258"/>
        <end position="271"/>
    </location>
</feature>
<feature type="coiled-coil region" evidence="8">
    <location>
        <begin position="368"/>
        <end position="402"/>
    </location>
</feature>
<feature type="compositionally biased region" description="Basic residues" evidence="9">
    <location>
        <begin position="506"/>
        <end position="516"/>
    </location>
</feature>
<feature type="region of interest" description="Disordered" evidence="9">
    <location>
        <begin position="471"/>
        <end position="543"/>
    </location>
</feature>
<evidence type="ECO:0000256" key="9">
    <source>
        <dbReference type="SAM" id="MobiDB-lite"/>
    </source>
</evidence>
<dbReference type="SUPFAM" id="SSF103473">
    <property type="entry name" value="MFS general substrate transporter"/>
    <property type="match status" value="1"/>
</dbReference>
<dbReference type="Gene3D" id="1.20.1170.10">
    <property type="match status" value="1"/>
</dbReference>
<dbReference type="Proteomes" id="UP000664132">
    <property type="component" value="Unassembled WGS sequence"/>
</dbReference>
<feature type="compositionally biased region" description="Polar residues" evidence="9">
    <location>
        <begin position="488"/>
        <end position="502"/>
    </location>
</feature>
<dbReference type="PROSITE" id="PS50850">
    <property type="entry name" value="MFS"/>
    <property type="match status" value="1"/>
</dbReference>
<feature type="transmembrane region" description="Helical" evidence="10">
    <location>
        <begin position="2031"/>
        <end position="2049"/>
    </location>
</feature>
<feature type="region of interest" description="Disordered" evidence="9">
    <location>
        <begin position="215"/>
        <end position="297"/>
    </location>
</feature>
<accession>A0A8H7T432</accession>
<dbReference type="InterPro" id="IPR000237">
    <property type="entry name" value="GRIP_dom"/>
</dbReference>
<feature type="transmembrane region" description="Helical" evidence="10">
    <location>
        <begin position="2119"/>
        <end position="2142"/>
    </location>
</feature>
<dbReference type="PANTHER" id="PTHR23501:SF12">
    <property type="entry name" value="MAJOR FACILITATOR SUPERFAMILY (MFS) PROFILE DOMAIN-CONTAINING PROTEIN-RELATED"/>
    <property type="match status" value="1"/>
</dbReference>
<evidence type="ECO:0008006" key="15">
    <source>
        <dbReference type="Google" id="ProtNLM"/>
    </source>
</evidence>
<keyword evidence="4 10" id="KW-0812">Transmembrane</keyword>
<dbReference type="GO" id="GO:0003677">
    <property type="term" value="F:DNA binding"/>
    <property type="evidence" value="ECO:0007669"/>
    <property type="project" value="InterPro"/>
</dbReference>
<evidence type="ECO:0000256" key="3">
    <source>
        <dbReference type="ARBA" id="ARBA00022448"/>
    </source>
</evidence>
<feature type="compositionally biased region" description="Basic and acidic residues" evidence="9">
    <location>
        <begin position="420"/>
        <end position="436"/>
    </location>
</feature>
<feature type="region of interest" description="Disordered" evidence="9">
    <location>
        <begin position="1"/>
        <end position="138"/>
    </location>
</feature>
<feature type="transmembrane region" description="Helical" evidence="10">
    <location>
        <begin position="2056"/>
        <end position="2076"/>
    </location>
</feature>
<protein>
    <recommendedName>
        <fullName evidence="15">Major facilitator superfamily (MFS) profile domain-containing protein</fullName>
    </recommendedName>
</protein>
<feature type="coiled-coil region" evidence="8">
    <location>
        <begin position="302"/>
        <end position="336"/>
    </location>
</feature>
<dbReference type="CDD" id="cd12148">
    <property type="entry name" value="fungal_TF_MHR"/>
    <property type="match status" value="1"/>
</dbReference>
<feature type="compositionally biased region" description="Polar residues" evidence="9">
    <location>
        <begin position="97"/>
        <end position="108"/>
    </location>
</feature>
<feature type="compositionally biased region" description="Basic and acidic residues" evidence="9">
    <location>
        <begin position="7"/>
        <end position="19"/>
    </location>
</feature>
<feature type="compositionally biased region" description="Low complexity" evidence="9">
    <location>
        <begin position="1041"/>
        <end position="1052"/>
    </location>
</feature>
<feature type="compositionally biased region" description="Basic and acidic residues" evidence="9">
    <location>
        <begin position="215"/>
        <end position="237"/>
    </location>
</feature>
<dbReference type="GO" id="GO:0022857">
    <property type="term" value="F:transmembrane transporter activity"/>
    <property type="evidence" value="ECO:0007669"/>
    <property type="project" value="InterPro"/>
</dbReference>
<dbReference type="OrthoDB" id="1926336at2759"/>
<keyword evidence="5 10" id="KW-1133">Transmembrane helix</keyword>
<keyword evidence="7" id="KW-0539">Nucleus</keyword>
<evidence type="ECO:0000256" key="6">
    <source>
        <dbReference type="ARBA" id="ARBA00023136"/>
    </source>
</evidence>
<dbReference type="GO" id="GO:0005886">
    <property type="term" value="C:plasma membrane"/>
    <property type="evidence" value="ECO:0007669"/>
    <property type="project" value="TreeGrafter"/>
</dbReference>
<evidence type="ECO:0000256" key="10">
    <source>
        <dbReference type="SAM" id="Phobius"/>
    </source>
</evidence>
<comment type="similarity">
    <text evidence="2">Belongs to the major facilitator superfamily. TCR/Tet family.</text>
</comment>
<keyword evidence="8" id="KW-0175">Coiled coil</keyword>
<comment type="subcellular location">
    <subcellularLocation>
        <location evidence="1">Membrane</location>
        <topology evidence="1">Multi-pass membrane protein</topology>
    </subcellularLocation>
</comment>
<dbReference type="InterPro" id="IPR007219">
    <property type="entry name" value="XnlR_reg_dom"/>
</dbReference>
<feature type="transmembrane region" description="Helical" evidence="10">
    <location>
        <begin position="1879"/>
        <end position="1898"/>
    </location>
</feature>